<keyword evidence="4" id="KW-0456">Lyase</keyword>
<comment type="caution">
    <text evidence="6">The sequence shown here is derived from an EMBL/GenBank/DDBJ whole genome shotgun (WGS) entry which is preliminary data.</text>
</comment>
<gene>
    <name evidence="6" type="ORF">GCM10017161_30990</name>
</gene>
<accession>A0A919BMF8</accession>
<dbReference type="PANTHER" id="PTHR33337:SF40">
    <property type="entry name" value="CENP-V_GFA DOMAIN-CONTAINING PROTEIN-RELATED"/>
    <property type="match status" value="1"/>
</dbReference>
<keyword evidence="3" id="KW-0862">Zinc</keyword>
<evidence type="ECO:0000256" key="3">
    <source>
        <dbReference type="ARBA" id="ARBA00022833"/>
    </source>
</evidence>
<name>A0A919BMF8_9GAMM</name>
<reference evidence="6" key="2">
    <citation type="submission" date="2020-09" db="EMBL/GenBank/DDBJ databases">
        <authorList>
            <person name="Sun Q."/>
            <person name="Kim S."/>
        </authorList>
    </citation>
    <scope>NUCLEOTIDE SEQUENCE</scope>
    <source>
        <strain evidence="6">KCTC 42731</strain>
    </source>
</reference>
<dbReference type="AlphaFoldDB" id="A0A919BMF8"/>
<dbReference type="PANTHER" id="PTHR33337">
    <property type="entry name" value="GFA DOMAIN-CONTAINING PROTEIN"/>
    <property type="match status" value="1"/>
</dbReference>
<comment type="similarity">
    <text evidence="1">Belongs to the Gfa family.</text>
</comment>
<evidence type="ECO:0000313" key="7">
    <source>
        <dbReference type="Proteomes" id="UP000623842"/>
    </source>
</evidence>
<dbReference type="EMBL" id="BNCK01000007">
    <property type="protein sequence ID" value="GHG00161.1"/>
    <property type="molecule type" value="Genomic_DNA"/>
</dbReference>
<dbReference type="InterPro" id="IPR006913">
    <property type="entry name" value="CENP-V/GFA"/>
</dbReference>
<evidence type="ECO:0000256" key="1">
    <source>
        <dbReference type="ARBA" id="ARBA00005495"/>
    </source>
</evidence>
<keyword evidence="2" id="KW-0479">Metal-binding</keyword>
<protein>
    <submittedName>
        <fullName evidence="6">Aldehyde-activating protein</fullName>
    </submittedName>
</protein>
<reference evidence="6" key="1">
    <citation type="journal article" date="2014" name="Int. J. Syst. Evol. Microbiol.">
        <title>Complete genome sequence of Corynebacterium casei LMG S-19264T (=DSM 44701T), isolated from a smear-ripened cheese.</title>
        <authorList>
            <consortium name="US DOE Joint Genome Institute (JGI-PGF)"/>
            <person name="Walter F."/>
            <person name="Albersmeier A."/>
            <person name="Kalinowski J."/>
            <person name="Ruckert C."/>
        </authorList>
    </citation>
    <scope>NUCLEOTIDE SEQUENCE</scope>
    <source>
        <strain evidence="6">KCTC 42731</strain>
    </source>
</reference>
<proteinExistence type="inferred from homology"/>
<evidence type="ECO:0000313" key="6">
    <source>
        <dbReference type="EMBL" id="GHG00161.1"/>
    </source>
</evidence>
<dbReference type="GO" id="GO:0046872">
    <property type="term" value="F:metal ion binding"/>
    <property type="evidence" value="ECO:0007669"/>
    <property type="project" value="UniProtKB-KW"/>
</dbReference>
<sequence>MYRGSCLCGAIQVEITGEISEIIHCHCSLCRKNSGTAYATNGFVDADKFLVVKGADAMSHFSFKPRRFRHFCTACGSPIYSENQDDPSRVRVRLGLLDSDIAEKPGAHIFVGSKGNWEDMDAVLPRYDEFEPSRQKQK</sequence>
<organism evidence="6 7">
    <name type="scientific">Thalassotalea marina</name>
    <dbReference type="NCBI Taxonomy" id="1673741"/>
    <lineage>
        <taxon>Bacteria</taxon>
        <taxon>Pseudomonadati</taxon>
        <taxon>Pseudomonadota</taxon>
        <taxon>Gammaproteobacteria</taxon>
        <taxon>Alteromonadales</taxon>
        <taxon>Colwelliaceae</taxon>
        <taxon>Thalassotalea</taxon>
    </lineage>
</organism>
<evidence type="ECO:0000256" key="2">
    <source>
        <dbReference type="ARBA" id="ARBA00022723"/>
    </source>
</evidence>
<evidence type="ECO:0000256" key="4">
    <source>
        <dbReference type="ARBA" id="ARBA00023239"/>
    </source>
</evidence>
<dbReference type="Pfam" id="PF04828">
    <property type="entry name" value="GFA"/>
    <property type="match status" value="1"/>
</dbReference>
<dbReference type="InterPro" id="IPR011057">
    <property type="entry name" value="Mss4-like_sf"/>
</dbReference>
<dbReference type="RefSeq" id="WP_189772448.1">
    <property type="nucleotide sequence ID" value="NZ_BNCK01000007.1"/>
</dbReference>
<dbReference type="Gene3D" id="3.90.1590.10">
    <property type="entry name" value="glutathione-dependent formaldehyde- activating enzyme (gfa)"/>
    <property type="match status" value="1"/>
</dbReference>
<dbReference type="GO" id="GO:0016846">
    <property type="term" value="F:carbon-sulfur lyase activity"/>
    <property type="evidence" value="ECO:0007669"/>
    <property type="project" value="InterPro"/>
</dbReference>
<keyword evidence="7" id="KW-1185">Reference proteome</keyword>
<dbReference type="SUPFAM" id="SSF51316">
    <property type="entry name" value="Mss4-like"/>
    <property type="match status" value="1"/>
</dbReference>
<evidence type="ECO:0000259" key="5">
    <source>
        <dbReference type="PROSITE" id="PS51891"/>
    </source>
</evidence>
<feature type="domain" description="CENP-V/GFA" evidence="5">
    <location>
        <begin position="2"/>
        <end position="118"/>
    </location>
</feature>
<dbReference type="Proteomes" id="UP000623842">
    <property type="component" value="Unassembled WGS sequence"/>
</dbReference>
<dbReference type="PROSITE" id="PS51891">
    <property type="entry name" value="CENP_V_GFA"/>
    <property type="match status" value="1"/>
</dbReference>